<protein>
    <submittedName>
        <fullName evidence="1">Uncharacterized protein</fullName>
    </submittedName>
</protein>
<reference evidence="1" key="1">
    <citation type="submission" date="2009-01" db="EMBL/GenBank/DDBJ databases">
        <title>Complete sequence of plasmid2 Cyanothece sp. PCC 7425.</title>
        <authorList>
            <consortium name="US DOE Joint Genome Institute"/>
            <person name="Lucas S."/>
            <person name="Copeland A."/>
            <person name="Lapidus A."/>
            <person name="Glavina del Rio T."/>
            <person name="Dalin E."/>
            <person name="Tice H."/>
            <person name="Bruce D."/>
            <person name="Goodwin L."/>
            <person name="Pitluck S."/>
            <person name="Sims D."/>
            <person name="Meineke L."/>
            <person name="Brettin T."/>
            <person name="Detter J.C."/>
            <person name="Han C."/>
            <person name="Larimer F."/>
            <person name="Land M."/>
            <person name="Hauser L."/>
            <person name="Kyrpides N."/>
            <person name="Ovchinnikova G."/>
            <person name="Liberton M."/>
            <person name="Stoeckel J."/>
            <person name="Banerjee A."/>
            <person name="Singh A."/>
            <person name="Page L."/>
            <person name="Sato H."/>
            <person name="Zhao L."/>
            <person name="Sherman L."/>
            <person name="Pakrasi H."/>
            <person name="Richardson P."/>
        </authorList>
    </citation>
    <scope>NUCLEOTIDE SEQUENCE</scope>
    <source>
        <strain evidence="1">PCC 7425</strain>
        <plasmid evidence="1">pP742502</plasmid>
    </source>
</reference>
<accession>B8HZI6</accession>
<dbReference type="HOGENOM" id="CLU_2989094_0_0_3"/>
<sequence>MKATQINVPALILSFAIVGLIADTMPVPGLRARVVTQSANWITATIQAPATAAVAPR</sequence>
<geneLocation type="plasmid" evidence="1">
    <name>pP742502</name>
</geneLocation>
<keyword evidence="1" id="KW-0614">Plasmid</keyword>
<proteinExistence type="predicted"/>
<gene>
    <name evidence="1" type="ordered locus">Cyan7425_0138</name>
</gene>
<organism evidence="1">
    <name type="scientific">Cyanothece sp. (strain PCC 7425 / ATCC 29141)</name>
    <dbReference type="NCBI Taxonomy" id="395961"/>
    <lineage>
        <taxon>Bacteria</taxon>
        <taxon>Bacillati</taxon>
        <taxon>Cyanobacteriota</taxon>
        <taxon>Cyanophyceae</taxon>
        <taxon>Gomontiellales</taxon>
        <taxon>Cyanothecaceae</taxon>
        <taxon>Cyanothece</taxon>
    </lineage>
</organism>
<dbReference type="AlphaFoldDB" id="B8HZI6"/>
<evidence type="ECO:0000313" key="1">
    <source>
        <dbReference type="EMBL" id="ACL47834.1"/>
    </source>
</evidence>
<dbReference type="EMBL" id="CP001346">
    <property type="protein sequence ID" value="ACL47834.1"/>
    <property type="molecule type" value="Genomic_DNA"/>
</dbReference>
<dbReference type="KEGG" id="cyn:Cyan7425_0138"/>
<name>B8HZI6_CYAP4</name>